<name>A0A2I1GNY6_9GLOM</name>
<dbReference type="Proteomes" id="UP000234323">
    <property type="component" value="Unassembled WGS sequence"/>
</dbReference>
<proteinExistence type="predicted"/>
<dbReference type="InterPro" id="IPR045010">
    <property type="entry name" value="MDR_fam"/>
</dbReference>
<dbReference type="PANTHER" id="PTHR43205">
    <property type="entry name" value="PROSTAGLANDIN REDUCTASE"/>
    <property type="match status" value="1"/>
</dbReference>
<protein>
    <recommendedName>
        <fullName evidence="4">Alcohol dehydrogenase-like C-terminal domain-containing protein</fullName>
    </recommendedName>
</protein>
<dbReference type="VEuPathDB" id="FungiDB:FUN_020835"/>
<dbReference type="InterPro" id="IPR036291">
    <property type="entry name" value="NAD(P)-bd_dom_sf"/>
</dbReference>
<gene>
    <name evidence="1" type="ORF">RhiirA4_422056</name>
    <name evidence="2" type="ORF">RhiirA4_424593</name>
</gene>
<dbReference type="AlphaFoldDB" id="A0A2I1GNY6"/>
<dbReference type="EMBL" id="LLXI01001041">
    <property type="protein sequence ID" value="PKY51544.1"/>
    <property type="molecule type" value="Genomic_DNA"/>
</dbReference>
<sequence length="128" mass="14548">MFQERVREISIQAAAGSIGQFVGQIAKIKGLRVVFLLNLMRKLLNKLKFDVAFNYKKVDFDKELSKHCPNCIDILFDNVGDCEKDLAEWVRTGKIIYKVNIYVGIENVAKGFVNMLSGKNICKAVVKY</sequence>
<dbReference type="VEuPathDB" id="FungiDB:RhiirA1_455094"/>
<dbReference type="PANTHER" id="PTHR43205:SF7">
    <property type="entry name" value="PROSTAGLANDIN REDUCTASE 1"/>
    <property type="match status" value="1"/>
</dbReference>
<dbReference type="SUPFAM" id="SSF51735">
    <property type="entry name" value="NAD(P)-binding Rossmann-fold domains"/>
    <property type="match status" value="1"/>
</dbReference>
<dbReference type="EMBL" id="LLXI01000626">
    <property type="protein sequence ID" value="PKY48297.1"/>
    <property type="molecule type" value="Genomic_DNA"/>
</dbReference>
<dbReference type="Gene3D" id="3.40.50.720">
    <property type="entry name" value="NAD(P)-binding Rossmann-like Domain"/>
    <property type="match status" value="2"/>
</dbReference>
<reference evidence="1 3" key="1">
    <citation type="submission" date="2015-10" db="EMBL/GenBank/DDBJ databases">
        <title>Genome analyses suggest a sexual origin of heterokaryosis in a supposedly ancient asexual fungus.</title>
        <authorList>
            <person name="Ropars J."/>
            <person name="Sedzielewska K."/>
            <person name="Noel J."/>
            <person name="Charron P."/>
            <person name="Farinelli L."/>
            <person name="Marton T."/>
            <person name="Kruger M."/>
            <person name="Pelin A."/>
            <person name="Brachmann A."/>
            <person name="Corradi N."/>
        </authorList>
    </citation>
    <scope>NUCLEOTIDE SEQUENCE [LARGE SCALE GENOMIC DNA]</scope>
    <source>
        <strain evidence="1 3">A4</strain>
    </source>
</reference>
<comment type="caution">
    <text evidence="1">The sequence shown here is derived from an EMBL/GenBank/DDBJ whole genome shotgun (WGS) entry which is preliminary data.</text>
</comment>
<accession>A0A2I1GNY6</accession>
<organism evidence="1 3">
    <name type="scientific">Rhizophagus irregularis</name>
    <dbReference type="NCBI Taxonomy" id="588596"/>
    <lineage>
        <taxon>Eukaryota</taxon>
        <taxon>Fungi</taxon>
        <taxon>Fungi incertae sedis</taxon>
        <taxon>Mucoromycota</taxon>
        <taxon>Glomeromycotina</taxon>
        <taxon>Glomeromycetes</taxon>
        <taxon>Glomerales</taxon>
        <taxon>Glomeraceae</taxon>
        <taxon>Rhizophagus</taxon>
    </lineage>
</organism>
<evidence type="ECO:0000313" key="2">
    <source>
        <dbReference type="EMBL" id="PKY51544.1"/>
    </source>
</evidence>
<dbReference type="Gene3D" id="3.90.180.10">
    <property type="entry name" value="Medium-chain alcohol dehydrogenases, catalytic domain"/>
    <property type="match status" value="1"/>
</dbReference>
<evidence type="ECO:0000313" key="3">
    <source>
        <dbReference type="Proteomes" id="UP000234323"/>
    </source>
</evidence>
<evidence type="ECO:0008006" key="4">
    <source>
        <dbReference type="Google" id="ProtNLM"/>
    </source>
</evidence>
<dbReference type="GO" id="GO:0016628">
    <property type="term" value="F:oxidoreductase activity, acting on the CH-CH group of donors, NAD or NADP as acceptor"/>
    <property type="evidence" value="ECO:0007669"/>
    <property type="project" value="InterPro"/>
</dbReference>
<evidence type="ECO:0000313" key="1">
    <source>
        <dbReference type="EMBL" id="PKY48297.1"/>
    </source>
</evidence>
<keyword evidence="3" id="KW-1185">Reference proteome</keyword>